<keyword evidence="1 3" id="KW-0378">Hydrolase</keyword>
<dbReference type="PANTHER" id="PTHR43674:SF12">
    <property type="entry name" value="NITRILASE C965.09-RELATED"/>
    <property type="match status" value="1"/>
</dbReference>
<evidence type="ECO:0000313" key="4">
    <source>
        <dbReference type="Proteomes" id="UP000197025"/>
    </source>
</evidence>
<name>A0A212RTB6_9CHLR</name>
<dbReference type="FunCoup" id="A0A212RTB6">
    <property type="interactions" value="416"/>
</dbReference>
<dbReference type="SUPFAM" id="SSF56317">
    <property type="entry name" value="Carbon-nitrogen hydrolase"/>
    <property type="match status" value="1"/>
</dbReference>
<accession>A0A212RTB6</accession>
<dbReference type="InterPro" id="IPR003010">
    <property type="entry name" value="C-N_Hydrolase"/>
</dbReference>
<evidence type="ECO:0000313" key="3">
    <source>
        <dbReference type="EMBL" id="SNB75772.1"/>
    </source>
</evidence>
<dbReference type="Gene3D" id="3.60.110.10">
    <property type="entry name" value="Carbon-nitrogen hydrolase"/>
    <property type="match status" value="1"/>
</dbReference>
<dbReference type="InterPro" id="IPR050345">
    <property type="entry name" value="Aliph_Amidase/BUP"/>
</dbReference>
<organism evidence="3 4">
    <name type="scientific">Thermoflexus hugenholtzii JAD2</name>
    <dbReference type="NCBI Taxonomy" id="877466"/>
    <lineage>
        <taxon>Bacteria</taxon>
        <taxon>Bacillati</taxon>
        <taxon>Chloroflexota</taxon>
        <taxon>Thermoflexia</taxon>
        <taxon>Thermoflexales</taxon>
        <taxon>Thermoflexaceae</taxon>
        <taxon>Thermoflexus</taxon>
    </lineage>
</organism>
<dbReference type="EMBL" id="FYEK01000077">
    <property type="protein sequence ID" value="SNB75772.1"/>
    <property type="molecule type" value="Genomic_DNA"/>
</dbReference>
<dbReference type="PANTHER" id="PTHR43674">
    <property type="entry name" value="NITRILASE C965.09-RELATED"/>
    <property type="match status" value="1"/>
</dbReference>
<dbReference type="GO" id="GO:0016811">
    <property type="term" value="F:hydrolase activity, acting on carbon-nitrogen (but not peptide) bonds, in linear amides"/>
    <property type="evidence" value="ECO:0007669"/>
    <property type="project" value="TreeGrafter"/>
</dbReference>
<gene>
    <name evidence="3" type="ORF">SAMN02746019_00020370</name>
</gene>
<dbReference type="AlphaFoldDB" id="A0A212RTB6"/>
<protein>
    <submittedName>
        <fullName evidence="3">Predicted amidohydrolase</fullName>
    </submittedName>
</protein>
<proteinExistence type="predicted"/>
<keyword evidence="4" id="KW-1185">Reference proteome</keyword>
<dbReference type="OrthoDB" id="9811121at2"/>
<dbReference type="PROSITE" id="PS50263">
    <property type="entry name" value="CN_HYDROLASE"/>
    <property type="match status" value="1"/>
</dbReference>
<dbReference type="CDD" id="cd07197">
    <property type="entry name" value="nitrilase"/>
    <property type="match status" value="1"/>
</dbReference>
<dbReference type="RefSeq" id="WP_159461788.1">
    <property type="nucleotide sequence ID" value="NZ_FYEK01000077.1"/>
</dbReference>
<feature type="domain" description="CN hydrolase" evidence="2">
    <location>
        <begin position="4"/>
        <end position="242"/>
    </location>
</feature>
<dbReference type="InterPro" id="IPR036526">
    <property type="entry name" value="C-N_Hydrolase_sf"/>
</dbReference>
<dbReference type="Proteomes" id="UP000197025">
    <property type="component" value="Unassembled WGS sequence"/>
</dbReference>
<reference evidence="4" key="1">
    <citation type="submission" date="2017-06" db="EMBL/GenBank/DDBJ databases">
        <authorList>
            <person name="Varghese N."/>
            <person name="Submissions S."/>
        </authorList>
    </citation>
    <scope>NUCLEOTIDE SEQUENCE [LARGE SCALE GENOMIC DNA]</scope>
    <source>
        <strain evidence="4">JAD2</strain>
    </source>
</reference>
<dbReference type="InParanoid" id="A0A212RTB6"/>
<sequence>MREITVAAVQMDARLNEMEDNLSRMAEWIARVASEQRVDLIVFPELVTTGYECGARFTEWAQRIPGPSTHRIAQRAREFGVHVVFGMAVRERVETILYNSAVVIGPDGETLGVYHKVHLKGEERLLFRGGYRFPVFETGFGWLGVLLGWDLLFPEAARVLALSGAELLAVPAAWEQPLREEWRIVTRARALENTFFLVAANRVGKEVTYEFVGDSMILGPRGQVFASLDEPTEGYVVARIDLEEVRRQREELQVLQARQPNSYRLLAKPY</sequence>
<evidence type="ECO:0000256" key="1">
    <source>
        <dbReference type="ARBA" id="ARBA00022801"/>
    </source>
</evidence>
<dbReference type="Pfam" id="PF00795">
    <property type="entry name" value="CN_hydrolase"/>
    <property type="match status" value="1"/>
</dbReference>
<evidence type="ECO:0000259" key="2">
    <source>
        <dbReference type="PROSITE" id="PS50263"/>
    </source>
</evidence>